<dbReference type="SUPFAM" id="SSF51905">
    <property type="entry name" value="FAD/NAD(P)-binding domain"/>
    <property type="match status" value="1"/>
</dbReference>
<protein>
    <submittedName>
        <fullName evidence="3">Uncharacterized protein</fullName>
    </submittedName>
</protein>
<proteinExistence type="predicted"/>
<gene>
    <name evidence="3" type="ORF">FLX08_08665</name>
</gene>
<dbReference type="AlphaFoldDB" id="A0A544Z0A6"/>
<dbReference type="Gene3D" id="3.50.50.60">
    <property type="entry name" value="FAD/NAD(P)-binding domain"/>
    <property type="match status" value="1"/>
</dbReference>
<feature type="region of interest" description="Disordered" evidence="2">
    <location>
        <begin position="1"/>
        <end position="37"/>
    </location>
</feature>
<feature type="compositionally biased region" description="Polar residues" evidence="2">
    <location>
        <begin position="10"/>
        <end position="19"/>
    </location>
</feature>
<dbReference type="Pfam" id="PF13738">
    <property type="entry name" value="Pyr_redox_3"/>
    <property type="match status" value="1"/>
</dbReference>
<dbReference type="InterPro" id="IPR050982">
    <property type="entry name" value="Auxin_biosynth/cation_transpt"/>
</dbReference>
<dbReference type="Proteomes" id="UP000316541">
    <property type="component" value="Unassembled WGS sequence"/>
</dbReference>
<organism evidence="3 4">
    <name type="scientific">Microbispora hainanensis</name>
    <dbReference type="NCBI Taxonomy" id="568844"/>
    <lineage>
        <taxon>Bacteria</taxon>
        <taxon>Bacillati</taxon>
        <taxon>Actinomycetota</taxon>
        <taxon>Actinomycetes</taxon>
        <taxon>Streptosporangiales</taxon>
        <taxon>Streptosporangiaceae</taxon>
        <taxon>Microbispora</taxon>
    </lineage>
</organism>
<accession>A0A544Z0A6</accession>
<dbReference type="GO" id="GO:0004497">
    <property type="term" value="F:monooxygenase activity"/>
    <property type="evidence" value="ECO:0007669"/>
    <property type="project" value="TreeGrafter"/>
</dbReference>
<evidence type="ECO:0000313" key="3">
    <source>
        <dbReference type="EMBL" id="TQS22476.1"/>
    </source>
</evidence>
<dbReference type="GO" id="GO:0050660">
    <property type="term" value="F:flavin adenine dinucleotide binding"/>
    <property type="evidence" value="ECO:0007669"/>
    <property type="project" value="TreeGrafter"/>
</dbReference>
<dbReference type="EMBL" id="VIRM01000007">
    <property type="protein sequence ID" value="TQS22476.1"/>
    <property type="molecule type" value="Genomic_DNA"/>
</dbReference>
<evidence type="ECO:0000256" key="2">
    <source>
        <dbReference type="SAM" id="MobiDB-lite"/>
    </source>
</evidence>
<keyword evidence="1" id="KW-0560">Oxidoreductase</keyword>
<dbReference type="PANTHER" id="PTHR43539">
    <property type="entry name" value="FLAVIN-BINDING MONOOXYGENASE-LIKE PROTEIN (AFU_ORTHOLOGUE AFUA_4G09220)"/>
    <property type="match status" value="1"/>
</dbReference>
<dbReference type="PANTHER" id="PTHR43539:SF78">
    <property type="entry name" value="FLAVIN-CONTAINING MONOOXYGENASE"/>
    <property type="match status" value="1"/>
</dbReference>
<evidence type="ECO:0000256" key="1">
    <source>
        <dbReference type="ARBA" id="ARBA00023002"/>
    </source>
</evidence>
<comment type="caution">
    <text evidence="3">The sequence shown here is derived from an EMBL/GenBank/DDBJ whole genome shotgun (WGS) entry which is preliminary data.</text>
</comment>
<name>A0A544Z0A6_9ACTN</name>
<evidence type="ECO:0000313" key="4">
    <source>
        <dbReference type="Proteomes" id="UP000316541"/>
    </source>
</evidence>
<sequence length="159" mass="17220">MTCAARVCGSPSSTRTSGWETRGVTGGTRSRCSRRAGTSAETYTAARVVVAAGAFHTPRTPAFASSLDRGVTQMHGNRYRRPDQLPMGEILVVGAGNTGVQIAEELAGTGRRVRLSVSSMGRALPQRVLGRDVFWWFSHLRFMDIRCDSRIGRGSETES</sequence>
<reference evidence="3 4" key="1">
    <citation type="submission" date="2019-07" db="EMBL/GenBank/DDBJ databases">
        <title>Microbispora hainanensis DSM 45428.</title>
        <authorList>
            <person name="Thawai C."/>
        </authorList>
    </citation>
    <scope>NUCLEOTIDE SEQUENCE [LARGE SCALE GENOMIC DNA]</scope>
    <source>
        <strain evidence="3 4">DSM 45428</strain>
    </source>
</reference>
<dbReference type="InterPro" id="IPR036188">
    <property type="entry name" value="FAD/NAD-bd_sf"/>
</dbReference>